<keyword evidence="1" id="KW-0547">Nucleotide-binding</keyword>
<dbReference type="PANTHER" id="PTHR24072">
    <property type="entry name" value="RHO FAMILY GTPASE"/>
    <property type="match status" value="1"/>
</dbReference>
<evidence type="ECO:0000313" key="4">
    <source>
        <dbReference type="Proteomes" id="UP000192639"/>
    </source>
</evidence>
<keyword evidence="4" id="KW-1185">Reference proteome</keyword>
<organism evidence="3 4">
    <name type="scientific">Enterospora canceri</name>
    <dbReference type="NCBI Taxonomy" id="1081671"/>
    <lineage>
        <taxon>Eukaryota</taxon>
        <taxon>Fungi</taxon>
        <taxon>Fungi incertae sedis</taxon>
        <taxon>Microsporidia</taxon>
        <taxon>Enterocytozoonidae</taxon>
        <taxon>Enterospora</taxon>
    </lineage>
</organism>
<evidence type="ECO:0000313" key="3">
    <source>
        <dbReference type="EMBL" id="ORD94287.1"/>
    </source>
</evidence>
<dbReference type="InterPro" id="IPR001806">
    <property type="entry name" value="Small_GTPase"/>
</dbReference>
<evidence type="ECO:0000256" key="2">
    <source>
        <dbReference type="ARBA" id="ARBA00023134"/>
    </source>
</evidence>
<sequence>MPIETPKETVIKVVFVGEPNSGKSEIIKKHLKLDHIAKPTVFDTYRIRHGDSNTFMNICDTNGSEELARLVKMSYLDADVFVLCIECVNAKDNLHFQQLMKELRRPNKPIILAVTKCDKTVRGRDEQSGEVVTSDMVTSNLELVRNNAHEMVNKQKLTSYVLVSNKRAKSVQALFDEVVRVYFDEVVNRGVERSCCGCC</sequence>
<dbReference type="OrthoDB" id="8830751at2759"/>
<gene>
    <name evidence="3" type="primary">RAC7</name>
    <name evidence="3" type="ORF">ECANGB1_945</name>
</gene>
<dbReference type="GO" id="GO:0003924">
    <property type="term" value="F:GTPase activity"/>
    <property type="evidence" value="ECO:0007669"/>
    <property type="project" value="InterPro"/>
</dbReference>
<dbReference type="NCBIfam" id="TIGR00231">
    <property type="entry name" value="small_GTP"/>
    <property type="match status" value="1"/>
</dbReference>
<dbReference type="Pfam" id="PF00071">
    <property type="entry name" value="Ras"/>
    <property type="match status" value="1"/>
</dbReference>
<dbReference type="InterPro" id="IPR005225">
    <property type="entry name" value="Small_GTP-bd"/>
</dbReference>
<dbReference type="VEuPathDB" id="MicrosporidiaDB:ECANGB1_945"/>
<reference evidence="3 4" key="1">
    <citation type="journal article" date="2017" name="Environ. Microbiol.">
        <title>Decay of the glycolytic pathway and adaptation to intranuclear parasitism within Enterocytozoonidae microsporidia.</title>
        <authorList>
            <person name="Wiredu Boakye D."/>
            <person name="Jaroenlak P."/>
            <person name="Prachumwat A."/>
            <person name="Williams T.A."/>
            <person name="Bateman K.S."/>
            <person name="Itsathitphaisarn O."/>
            <person name="Sritunyalucksana K."/>
            <person name="Paszkiewicz K.H."/>
            <person name="Moore K.A."/>
            <person name="Stentiford G.D."/>
            <person name="Williams B.A."/>
        </authorList>
    </citation>
    <scope>NUCLEOTIDE SEQUENCE [LARGE SCALE GENOMIC DNA]</scope>
    <source>
        <strain evidence="3 4">GB1</strain>
    </source>
</reference>
<dbReference type="GO" id="GO:0007264">
    <property type="term" value="P:small GTPase-mediated signal transduction"/>
    <property type="evidence" value="ECO:0007669"/>
    <property type="project" value="InterPro"/>
</dbReference>
<comment type="caution">
    <text evidence="3">The sequence shown here is derived from an EMBL/GenBank/DDBJ whole genome shotgun (WGS) entry which is preliminary data.</text>
</comment>
<proteinExistence type="predicted"/>
<protein>
    <submittedName>
        <fullName evidence="3">RAC7</fullName>
    </submittedName>
</protein>
<dbReference type="GO" id="GO:0005525">
    <property type="term" value="F:GTP binding"/>
    <property type="evidence" value="ECO:0007669"/>
    <property type="project" value="UniProtKB-KW"/>
</dbReference>
<dbReference type="SUPFAM" id="SSF52540">
    <property type="entry name" value="P-loop containing nucleoside triphosphate hydrolases"/>
    <property type="match status" value="1"/>
</dbReference>
<dbReference type="AlphaFoldDB" id="A0A1Y1S756"/>
<accession>A0A1Y1S756</accession>
<dbReference type="InterPro" id="IPR003578">
    <property type="entry name" value="Small_GTPase_Rho"/>
</dbReference>
<dbReference type="InterPro" id="IPR027417">
    <property type="entry name" value="P-loop_NTPase"/>
</dbReference>
<name>A0A1Y1S756_9MICR</name>
<keyword evidence="2" id="KW-0342">GTP-binding</keyword>
<dbReference type="PRINTS" id="PR00449">
    <property type="entry name" value="RASTRNSFRMNG"/>
</dbReference>
<dbReference type="EMBL" id="LWDP01000026">
    <property type="protein sequence ID" value="ORD94287.1"/>
    <property type="molecule type" value="Genomic_DNA"/>
</dbReference>
<dbReference type="Gene3D" id="3.40.50.300">
    <property type="entry name" value="P-loop containing nucleotide triphosphate hydrolases"/>
    <property type="match status" value="1"/>
</dbReference>
<evidence type="ECO:0000256" key="1">
    <source>
        <dbReference type="ARBA" id="ARBA00022741"/>
    </source>
</evidence>
<dbReference type="Proteomes" id="UP000192639">
    <property type="component" value="Unassembled WGS sequence"/>
</dbReference>